<protein>
    <submittedName>
        <fullName evidence="6">Uncharacterized membrane protein YccC</fullName>
    </submittedName>
</protein>
<evidence type="ECO:0000256" key="4">
    <source>
        <dbReference type="ARBA" id="ARBA00023136"/>
    </source>
</evidence>
<dbReference type="STRING" id="797277.SAMN05216198_0721"/>
<evidence type="ECO:0000313" key="6">
    <source>
        <dbReference type="EMBL" id="SDR90065.1"/>
    </source>
</evidence>
<dbReference type="InterPro" id="IPR006726">
    <property type="entry name" value="PHBA_efflux_AaeB/fusaric-R"/>
</dbReference>
<keyword evidence="3 5" id="KW-1133">Transmembrane helix</keyword>
<dbReference type="Proteomes" id="UP000243426">
    <property type="component" value="Chromosome I"/>
</dbReference>
<feature type="transmembrane region" description="Helical" evidence="5">
    <location>
        <begin position="490"/>
        <end position="510"/>
    </location>
</feature>
<accession>A0A1H1MUH7</accession>
<comment type="subcellular location">
    <subcellularLocation>
        <location evidence="1">Membrane</location>
        <topology evidence="1">Multi-pass membrane protein</topology>
    </subcellularLocation>
</comment>
<evidence type="ECO:0000256" key="3">
    <source>
        <dbReference type="ARBA" id="ARBA00022989"/>
    </source>
</evidence>
<feature type="transmembrane region" description="Helical" evidence="5">
    <location>
        <begin position="60"/>
        <end position="78"/>
    </location>
</feature>
<feature type="transmembrane region" description="Helical" evidence="5">
    <location>
        <begin position="35"/>
        <end position="53"/>
    </location>
</feature>
<feature type="transmembrane region" description="Helical" evidence="5">
    <location>
        <begin position="108"/>
        <end position="125"/>
    </location>
</feature>
<sequence>MIPIGRPQILFSIKLFVAGMIAFAIAVKIGLPQPYWALVTCCVVMNPLTGAIRSKSTYRFAGTLGAGVVTLFMVGLLANTPLLLIIMSGLIATAAFSLAILDRSPRGYGFQLFGITLMLVAVAWVDKPDLMFDMVAARVTEICIGIFVCGIVDSVIAPRSLDAVLRGSLRRWLPDMQSWIEDTLQAPADSSKTQHDRMKTLSDISDLSQLASQLRYDPTVARSDLRHALAIQQRLLRIIPLLSELQLRLDAIDAYQRSRLNPAMDMARAAITSGSAASPRLAQVIRALPGTAEDGAKDSWQVLVHDNVADIIERLVNLWHEVLLIDQALAGAVSLTPALAQDVNETPVFALPPDTDLALRVGASILTAYALLCGMWWATGWEQGANATLLGTVALGFFGSGDEAGRAIAMFGRFALLALVLVGGLCYGLLPLASDFPTFVLAMGIFMLPLGVWAATNPMAVLVLAFGLSSINLQGHYIPYDFEFFLEYGLGSLTGIFVAMICAGLFRTLGAEHALLRFMRMETRETIRLSHSASAETQQVHITRTLDRLASMTTRLVASGKTELSTNLLKRVSIGSNVADLRIWANAQSAGQREKADRLLGHLRDDIDRETPSVALLVMIDGALNTLWHQANNAVPIRALVGLRMVLFGQAPAWELSA</sequence>
<evidence type="ECO:0000256" key="2">
    <source>
        <dbReference type="ARBA" id="ARBA00022692"/>
    </source>
</evidence>
<dbReference type="PANTHER" id="PTHR31086">
    <property type="entry name" value="ALUMINUM-ACTIVATED MALATE TRANSPORTER 10"/>
    <property type="match status" value="1"/>
</dbReference>
<evidence type="ECO:0000256" key="1">
    <source>
        <dbReference type="ARBA" id="ARBA00004141"/>
    </source>
</evidence>
<dbReference type="Pfam" id="PF04632">
    <property type="entry name" value="FUSC"/>
    <property type="match status" value="1"/>
</dbReference>
<keyword evidence="4 5" id="KW-0472">Membrane</keyword>
<evidence type="ECO:0000256" key="5">
    <source>
        <dbReference type="SAM" id="Phobius"/>
    </source>
</evidence>
<keyword evidence="2 5" id="KW-0812">Transmembrane</keyword>
<reference evidence="7" key="1">
    <citation type="submission" date="2016-10" db="EMBL/GenBank/DDBJ databases">
        <authorList>
            <person name="Varghese N."/>
            <person name="Submissions S."/>
        </authorList>
    </citation>
    <scope>NUCLEOTIDE SEQUENCE [LARGE SCALE GENOMIC DNA]</scope>
    <source>
        <strain evidence="7">2SM5</strain>
    </source>
</reference>
<name>A0A1H1MUH7_9GAMM</name>
<feature type="transmembrane region" description="Helical" evidence="5">
    <location>
        <begin position="408"/>
        <end position="430"/>
    </location>
</feature>
<keyword evidence="7" id="KW-1185">Reference proteome</keyword>
<feature type="transmembrane region" description="Helical" evidence="5">
    <location>
        <begin position="9"/>
        <end position="29"/>
    </location>
</feature>
<organism evidence="6 7">
    <name type="scientific">Halopseudomonas litoralis</name>
    <dbReference type="NCBI Taxonomy" id="797277"/>
    <lineage>
        <taxon>Bacteria</taxon>
        <taxon>Pseudomonadati</taxon>
        <taxon>Pseudomonadota</taxon>
        <taxon>Gammaproteobacteria</taxon>
        <taxon>Pseudomonadales</taxon>
        <taxon>Pseudomonadaceae</taxon>
        <taxon>Halopseudomonas</taxon>
    </lineage>
</organism>
<gene>
    <name evidence="6" type="ORF">SAMN05216198_0721</name>
</gene>
<evidence type="ECO:0000313" key="7">
    <source>
        <dbReference type="Proteomes" id="UP000243426"/>
    </source>
</evidence>
<feature type="transmembrane region" description="Helical" evidence="5">
    <location>
        <begin position="357"/>
        <end position="378"/>
    </location>
</feature>
<feature type="transmembrane region" description="Helical" evidence="5">
    <location>
        <begin position="137"/>
        <end position="156"/>
    </location>
</feature>
<feature type="transmembrane region" description="Helical" evidence="5">
    <location>
        <begin position="384"/>
        <end position="401"/>
    </location>
</feature>
<feature type="transmembrane region" description="Helical" evidence="5">
    <location>
        <begin position="84"/>
        <end position="101"/>
    </location>
</feature>
<dbReference type="GO" id="GO:0005886">
    <property type="term" value="C:plasma membrane"/>
    <property type="evidence" value="ECO:0007669"/>
    <property type="project" value="InterPro"/>
</dbReference>
<dbReference type="EMBL" id="LT629748">
    <property type="protein sequence ID" value="SDR90065.1"/>
    <property type="molecule type" value="Genomic_DNA"/>
</dbReference>
<dbReference type="GO" id="GO:0022857">
    <property type="term" value="F:transmembrane transporter activity"/>
    <property type="evidence" value="ECO:0007669"/>
    <property type="project" value="InterPro"/>
</dbReference>
<dbReference type="AlphaFoldDB" id="A0A1H1MUH7"/>
<dbReference type="RefSeq" id="WP_090272063.1">
    <property type="nucleotide sequence ID" value="NZ_LT629748.1"/>
</dbReference>
<proteinExistence type="predicted"/>